<dbReference type="Gene3D" id="1.10.10.10">
    <property type="entry name" value="Winged helix-like DNA-binding domain superfamily/Winged helix DNA-binding domain"/>
    <property type="match status" value="1"/>
</dbReference>
<dbReference type="GO" id="GO:0000160">
    <property type="term" value="P:phosphorelay signal transduction system"/>
    <property type="evidence" value="ECO:0007669"/>
    <property type="project" value="InterPro"/>
</dbReference>
<dbReference type="SMART" id="SM00862">
    <property type="entry name" value="Trans_reg_C"/>
    <property type="match status" value="1"/>
</dbReference>
<evidence type="ECO:0000313" key="5">
    <source>
        <dbReference type="EMBL" id="SFG25274.1"/>
    </source>
</evidence>
<organism evidence="5 6">
    <name type="scientific">Neptunomonas qingdaonensis</name>
    <dbReference type="NCBI Taxonomy" id="1045558"/>
    <lineage>
        <taxon>Bacteria</taxon>
        <taxon>Pseudomonadati</taxon>
        <taxon>Pseudomonadota</taxon>
        <taxon>Gammaproteobacteria</taxon>
        <taxon>Oceanospirillales</taxon>
        <taxon>Oceanospirillaceae</taxon>
        <taxon>Neptunomonas</taxon>
    </lineage>
</organism>
<evidence type="ECO:0000256" key="2">
    <source>
        <dbReference type="PROSITE-ProRule" id="PRU01091"/>
    </source>
</evidence>
<proteinExistence type="predicted"/>
<dbReference type="InterPro" id="IPR016032">
    <property type="entry name" value="Sig_transdc_resp-reg_C-effctor"/>
</dbReference>
<evidence type="ECO:0000256" key="1">
    <source>
        <dbReference type="ARBA" id="ARBA00023125"/>
    </source>
</evidence>
<protein>
    <submittedName>
        <fullName evidence="5">DNA-binding response regulator, OmpR family, contains REC and winged-helix (WHTH) domain</fullName>
    </submittedName>
</protein>
<reference evidence="6" key="1">
    <citation type="submission" date="2016-10" db="EMBL/GenBank/DDBJ databases">
        <authorList>
            <person name="Varghese N."/>
            <person name="Submissions S."/>
        </authorList>
    </citation>
    <scope>NUCLEOTIDE SEQUENCE [LARGE SCALE GENOMIC DNA]</scope>
    <source>
        <strain evidence="6">CGMCC 1.10971</strain>
    </source>
</reference>
<dbReference type="GO" id="GO:0006355">
    <property type="term" value="P:regulation of DNA-templated transcription"/>
    <property type="evidence" value="ECO:0007669"/>
    <property type="project" value="InterPro"/>
</dbReference>
<dbReference type="AlphaFoldDB" id="A0A1I2QAA7"/>
<dbReference type="STRING" id="1045558.SAMN05216175_104322"/>
<sequence>METSKNNSILLISNDNFIIGMLNGYGLANQLTVSTKPTEEQISPDEVENSYKLIIVDIRDLEKKSTKAYLKVLEKINKDSKIPICAIFNHADQQDIQEESWIDFYLEDPIMEKLDGYLREHFSYNFHPFPDRRNNDRRNRDRRNGNNHEDHAEASSVTGSQKLNVSRKTHRDHYKTGPFTVNISSQAVYFKEKNLNLTRKEFKLFTLLAADIDHIFTPQEIINHLWPENNRANKSDLYQYMHLLRKKVEVDPYSPHWIITLKGIGYRLNIKPPIESINTERQSIRSV</sequence>
<keyword evidence="6" id="KW-1185">Reference proteome</keyword>
<feature type="region of interest" description="Disordered" evidence="3">
    <location>
        <begin position="129"/>
        <end position="173"/>
    </location>
</feature>
<accession>A0A1I2QAA7</accession>
<keyword evidence="1 2" id="KW-0238">DNA-binding</keyword>
<evidence type="ECO:0000256" key="3">
    <source>
        <dbReference type="SAM" id="MobiDB-lite"/>
    </source>
</evidence>
<dbReference type="GO" id="GO:0003677">
    <property type="term" value="F:DNA binding"/>
    <property type="evidence" value="ECO:0007669"/>
    <property type="project" value="UniProtKB-UniRule"/>
</dbReference>
<dbReference type="OrthoDB" id="5568140at2"/>
<dbReference type="EMBL" id="FOOU01000004">
    <property type="protein sequence ID" value="SFG25274.1"/>
    <property type="molecule type" value="Genomic_DNA"/>
</dbReference>
<dbReference type="CDD" id="cd00383">
    <property type="entry name" value="trans_reg_C"/>
    <property type="match status" value="1"/>
</dbReference>
<feature type="compositionally biased region" description="Polar residues" evidence="3">
    <location>
        <begin position="155"/>
        <end position="164"/>
    </location>
</feature>
<evidence type="ECO:0000313" key="6">
    <source>
        <dbReference type="Proteomes" id="UP000198623"/>
    </source>
</evidence>
<dbReference type="Pfam" id="PF00486">
    <property type="entry name" value="Trans_reg_C"/>
    <property type="match status" value="1"/>
</dbReference>
<feature type="compositionally biased region" description="Basic and acidic residues" evidence="3">
    <location>
        <begin position="129"/>
        <end position="153"/>
    </location>
</feature>
<dbReference type="InterPro" id="IPR036388">
    <property type="entry name" value="WH-like_DNA-bd_sf"/>
</dbReference>
<dbReference type="SUPFAM" id="SSF46894">
    <property type="entry name" value="C-terminal effector domain of the bipartite response regulators"/>
    <property type="match status" value="1"/>
</dbReference>
<feature type="DNA-binding region" description="OmpR/PhoB-type" evidence="2">
    <location>
        <begin position="171"/>
        <end position="270"/>
    </location>
</feature>
<dbReference type="InterPro" id="IPR001867">
    <property type="entry name" value="OmpR/PhoB-type_DNA-bd"/>
</dbReference>
<gene>
    <name evidence="5" type="ORF">SAMN05216175_104322</name>
</gene>
<dbReference type="PROSITE" id="PS51755">
    <property type="entry name" value="OMPR_PHOB"/>
    <property type="match status" value="1"/>
</dbReference>
<name>A0A1I2QAA7_9GAMM</name>
<dbReference type="RefSeq" id="WP_090726779.1">
    <property type="nucleotide sequence ID" value="NZ_FOOU01000004.1"/>
</dbReference>
<feature type="domain" description="OmpR/PhoB-type" evidence="4">
    <location>
        <begin position="171"/>
        <end position="270"/>
    </location>
</feature>
<evidence type="ECO:0000259" key="4">
    <source>
        <dbReference type="PROSITE" id="PS51755"/>
    </source>
</evidence>
<dbReference type="Proteomes" id="UP000198623">
    <property type="component" value="Unassembled WGS sequence"/>
</dbReference>